<dbReference type="PANTHER" id="PTHR30451:SF6">
    <property type="entry name" value="OUTER MEMBRANE USHER PROTEIN SFMD"/>
    <property type="match status" value="1"/>
</dbReference>
<evidence type="ECO:0000313" key="10">
    <source>
        <dbReference type="Proteomes" id="UP000476281"/>
    </source>
</evidence>
<dbReference type="PANTHER" id="PTHR30451">
    <property type="entry name" value="OUTER MEMBRANE USHER PROTEIN"/>
    <property type="match status" value="1"/>
</dbReference>
<dbReference type="GO" id="GO:0009297">
    <property type="term" value="P:pilus assembly"/>
    <property type="evidence" value="ECO:0007669"/>
    <property type="project" value="InterPro"/>
</dbReference>
<dbReference type="GO" id="GO:0009279">
    <property type="term" value="C:cell outer membrane"/>
    <property type="evidence" value="ECO:0007669"/>
    <property type="project" value="UniProtKB-SubCell"/>
</dbReference>
<evidence type="ECO:0000256" key="8">
    <source>
        <dbReference type="RuleBase" id="RU003884"/>
    </source>
</evidence>
<feature type="non-terminal residue" evidence="9">
    <location>
        <position position="370"/>
    </location>
</feature>
<keyword evidence="5" id="KW-0732">Signal</keyword>
<protein>
    <submittedName>
        <fullName evidence="9">Fimbria/pilus outer membrane usher protein</fullName>
    </submittedName>
</protein>
<dbReference type="Pfam" id="PF00577">
    <property type="entry name" value="Usher"/>
    <property type="match status" value="1"/>
</dbReference>
<evidence type="ECO:0000313" key="9">
    <source>
        <dbReference type="EMBL" id="KAB2498970.1"/>
    </source>
</evidence>
<keyword evidence="7 8" id="KW-0998">Cell outer membrane</keyword>
<dbReference type="AlphaFoldDB" id="A0A6L3XHT1"/>
<keyword evidence="3 8" id="KW-0813">Transport</keyword>
<dbReference type="Gene3D" id="2.60.40.3110">
    <property type="match status" value="1"/>
</dbReference>
<evidence type="ECO:0000256" key="3">
    <source>
        <dbReference type="ARBA" id="ARBA00022448"/>
    </source>
</evidence>
<feature type="non-terminal residue" evidence="9">
    <location>
        <position position="1"/>
    </location>
</feature>
<gene>
    <name evidence="9" type="ORF">F9C29_25905</name>
</gene>
<dbReference type="GO" id="GO:0015473">
    <property type="term" value="F:fimbrial usher porin activity"/>
    <property type="evidence" value="ECO:0007669"/>
    <property type="project" value="InterPro"/>
</dbReference>
<dbReference type="PROSITE" id="PS01151">
    <property type="entry name" value="FIMBRIAL_USHER"/>
    <property type="match status" value="1"/>
</dbReference>
<comment type="caution">
    <text evidence="9">The sequence shown here is derived from an EMBL/GenBank/DDBJ whole genome shotgun (WGS) entry which is preliminary data.</text>
</comment>
<dbReference type="InterPro" id="IPR000015">
    <property type="entry name" value="Fimb_usher"/>
</dbReference>
<comment type="similarity">
    <text evidence="2 8">Belongs to the fimbrial export usher family.</text>
</comment>
<dbReference type="FunFam" id="2.60.40.3110:FF:000001">
    <property type="entry name" value="Putative fimbrial outer membrane usher"/>
    <property type="match status" value="1"/>
</dbReference>
<dbReference type="Proteomes" id="UP000476281">
    <property type="component" value="Unassembled WGS sequence"/>
</dbReference>
<comment type="subcellular location">
    <subcellularLocation>
        <location evidence="1 8">Cell outer membrane</location>
        <topology evidence="1 8">Multi-pass membrane protein</topology>
    </subcellularLocation>
</comment>
<keyword evidence="8" id="KW-1029">Fimbrium biogenesis</keyword>
<keyword evidence="4 8" id="KW-0812">Transmembrane</keyword>
<organism evidence="9 10">
    <name type="scientific">Enterobacter hormaechei</name>
    <dbReference type="NCBI Taxonomy" id="158836"/>
    <lineage>
        <taxon>Bacteria</taxon>
        <taxon>Pseudomonadati</taxon>
        <taxon>Pseudomonadota</taxon>
        <taxon>Gammaproteobacteria</taxon>
        <taxon>Enterobacterales</taxon>
        <taxon>Enterobacteriaceae</taxon>
        <taxon>Enterobacter</taxon>
        <taxon>Enterobacter cloacae complex</taxon>
    </lineage>
</organism>
<sequence>LNYSFTGNRGSDDDSYYLNLQSGLNYGAWRLRNNGAWRYTESNGQRHSSWQNIGTWAQRTIIPLKSELVLGDSNTGNDVFDSVGFRGGRLYSSDSMYPDSLQGYAPTVRGIARTPAKVVIRQNGYVIYQSYVQPGAFAITDLNPTSSSGDLEVTVEEKDGSQQRYTVPYSTVPLLQREGRWKYDLVAGDYRSGNSEQDTPFFTQGTMIAGLADGYTLYGGTQLASRYTAIAIGAGKNLGDWGAVSLDLTHARSQLADDSRHEGQSLRFLYAKSLNGFGTNFQLLGYRYSTKGFYTLDDVAWRTMEGYQYGDDQDDDGVPDVQSYHNLTLNKKGRFQLNISQSLGDYGSVYVSGSQQSYWGTSESNVWYQL</sequence>
<evidence type="ECO:0000256" key="4">
    <source>
        <dbReference type="ARBA" id="ARBA00022692"/>
    </source>
</evidence>
<dbReference type="InterPro" id="IPR018030">
    <property type="entry name" value="Fimbrial_membr_usher_CS"/>
</dbReference>
<evidence type="ECO:0000256" key="7">
    <source>
        <dbReference type="ARBA" id="ARBA00023237"/>
    </source>
</evidence>
<keyword evidence="6 8" id="KW-0472">Membrane</keyword>
<evidence type="ECO:0000256" key="5">
    <source>
        <dbReference type="ARBA" id="ARBA00022729"/>
    </source>
</evidence>
<dbReference type="EMBL" id="WBSZ01001387">
    <property type="protein sequence ID" value="KAB2498970.1"/>
    <property type="molecule type" value="Genomic_DNA"/>
</dbReference>
<reference evidence="9 10" key="1">
    <citation type="submission" date="2019-09" db="EMBL/GenBank/DDBJ databases">
        <title>Reversal of blaTEM antimicrobial resistance by CRISPR-Cas9 in clinical E. coli and other Enterobacteriaceae strains.</title>
        <authorList>
            <person name="Tagliaferri T."/>
            <person name="Guimaraes N."/>
            <person name="Pereira M."/>
            <person name="Felicori L."/>
            <person name="Horz H.-P."/>
            <person name="Santos S."/>
            <person name="Mendes T."/>
        </authorList>
    </citation>
    <scope>NUCLEOTIDE SEQUENCE [LARGE SCALE GENOMIC DNA]</scope>
    <source>
        <strain evidence="9 10">E2_blaTEM_MG</strain>
    </source>
</reference>
<evidence type="ECO:0000256" key="6">
    <source>
        <dbReference type="ARBA" id="ARBA00023136"/>
    </source>
</evidence>
<evidence type="ECO:0000256" key="1">
    <source>
        <dbReference type="ARBA" id="ARBA00004571"/>
    </source>
</evidence>
<accession>A0A6L3XHT1</accession>
<name>A0A6L3XHT1_9ENTR</name>
<evidence type="ECO:0000256" key="2">
    <source>
        <dbReference type="ARBA" id="ARBA00008064"/>
    </source>
</evidence>
<proteinExistence type="inferred from homology"/>